<dbReference type="EMBL" id="LFIW01002844">
    <property type="protein sequence ID" value="KZL63201.1"/>
    <property type="molecule type" value="Genomic_DNA"/>
</dbReference>
<dbReference type="EC" id="3.2.1.22" evidence="3 7"/>
<dbReference type="AlphaFoldDB" id="A0A166L7T1"/>
<comment type="catalytic activity">
    <reaction evidence="1 7">
        <text>Hydrolysis of terminal, non-reducing alpha-D-galactose residues in alpha-D-galactosides, including galactose oligosaccharides, galactomannans and galactolipids.</text>
        <dbReference type="EC" id="3.2.1.22"/>
    </reaction>
</comment>
<evidence type="ECO:0000256" key="5">
    <source>
        <dbReference type="ARBA" id="ARBA00022801"/>
    </source>
</evidence>
<dbReference type="STRING" id="1573173.A0A166L7T1"/>
<evidence type="ECO:0000256" key="7">
    <source>
        <dbReference type="RuleBase" id="RU361168"/>
    </source>
</evidence>
<name>A0A166L7T1_COLIC</name>
<feature type="domain" description="Alpha galactosidase C-terminal" evidence="9">
    <location>
        <begin position="340"/>
        <end position="420"/>
    </location>
</feature>
<keyword evidence="4 8" id="KW-0732">Signal</keyword>
<dbReference type="Pfam" id="PF16499">
    <property type="entry name" value="Melibiase_2"/>
    <property type="match status" value="2"/>
</dbReference>
<keyword evidence="6 7" id="KW-0326">Glycosidase</keyword>
<dbReference type="PANTHER" id="PTHR11452">
    <property type="entry name" value="ALPHA-GALACTOSIDASE/ALPHA-N-ACETYLGALACTOSAMINIDASE"/>
    <property type="match status" value="1"/>
</dbReference>
<dbReference type="Pfam" id="PF17801">
    <property type="entry name" value="Melibiase_C"/>
    <property type="match status" value="1"/>
</dbReference>
<dbReference type="InterPro" id="IPR013780">
    <property type="entry name" value="Glyco_hydro_b"/>
</dbReference>
<proteinExistence type="inferred from homology"/>
<dbReference type="CDD" id="cd14792">
    <property type="entry name" value="GH27"/>
    <property type="match status" value="1"/>
</dbReference>
<evidence type="ECO:0000256" key="2">
    <source>
        <dbReference type="ARBA" id="ARBA00009743"/>
    </source>
</evidence>
<dbReference type="Gene3D" id="2.60.40.1180">
    <property type="entry name" value="Golgi alpha-mannosidase II"/>
    <property type="match status" value="1"/>
</dbReference>
<dbReference type="SUPFAM" id="SSF51445">
    <property type="entry name" value="(Trans)glycosidases"/>
    <property type="match status" value="1"/>
</dbReference>
<dbReference type="Proteomes" id="UP000076584">
    <property type="component" value="Unassembled WGS sequence"/>
</dbReference>
<evidence type="ECO:0000256" key="3">
    <source>
        <dbReference type="ARBA" id="ARBA00012755"/>
    </source>
</evidence>
<feature type="signal peptide" evidence="8">
    <location>
        <begin position="1"/>
        <end position="18"/>
    </location>
</feature>
<dbReference type="InterPro" id="IPR017853">
    <property type="entry name" value="GH"/>
</dbReference>
<comment type="caution">
    <text evidence="10">The sequence shown here is derived from an EMBL/GenBank/DDBJ whole genome shotgun (WGS) entry which is preliminary data.</text>
</comment>
<keyword evidence="7" id="KW-1015">Disulfide bond</keyword>
<evidence type="ECO:0000259" key="9">
    <source>
        <dbReference type="Pfam" id="PF17801"/>
    </source>
</evidence>
<protein>
    <recommendedName>
        <fullName evidence="3 7">Alpha-galactosidase</fullName>
        <ecNumber evidence="3 7">3.2.1.22</ecNumber>
    </recommendedName>
    <alternativeName>
        <fullName evidence="7">Melibiase</fullName>
    </alternativeName>
</protein>
<comment type="similarity">
    <text evidence="2 7">Belongs to the glycosyl hydrolase 27 family.</text>
</comment>
<keyword evidence="11" id="KW-1185">Reference proteome</keyword>
<dbReference type="InterPro" id="IPR041233">
    <property type="entry name" value="Melibiase_C"/>
</dbReference>
<dbReference type="PRINTS" id="PR00740">
    <property type="entry name" value="GLHYDRLASE27"/>
</dbReference>
<dbReference type="PANTHER" id="PTHR11452:SF87">
    <property type="entry name" value="ALPHA-GALACTOSIDASE"/>
    <property type="match status" value="1"/>
</dbReference>
<dbReference type="GO" id="GO:0004557">
    <property type="term" value="F:alpha-galactosidase activity"/>
    <property type="evidence" value="ECO:0007669"/>
    <property type="project" value="UniProtKB-EC"/>
</dbReference>
<dbReference type="Gene3D" id="3.20.20.70">
    <property type="entry name" value="Aldolase class I"/>
    <property type="match status" value="1"/>
</dbReference>
<dbReference type="InterPro" id="IPR002241">
    <property type="entry name" value="Glyco_hydro_27"/>
</dbReference>
<sequence length="423" mass="46495">MFLTTLALVFVAASSAQGANTPGRSSKPQMGWNSWNTFKQNINQALIENTAMAMVEKGLAGAGYNYVVIDEGWQALERDAEGRQQHNATRFPAGVAALADHVHGLGLKIGLYSDSGIFGCGFTPGSWGYEELDAHTYAGWGIDYLKYDNCGGFHAGTHTQQERFQTMSAALLSTGRDIFYSLCQWGHQFPWFWADGVGAGSYRMSGDIHARFAEDKANICATAYCLNTGYAGVSVLTMIRKMREISPFQTKDRRSWADMDMLEVGVGYNVSGKVVMMSEVEEQTHFSFWAALKSPLIIGADVTKIRESSLRVLLNQDIIAISQDERGDAVRYLPDLSKEGFVQVWGGPVETGIFRHVLLALNYGKNVTSIEVPWEGVEGLEECPGGGVKVRDVWADEDLGTIRKKVLLENVEVGQTKVLLLSC</sequence>
<evidence type="ECO:0000313" key="11">
    <source>
        <dbReference type="Proteomes" id="UP000076584"/>
    </source>
</evidence>
<dbReference type="FunFam" id="3.20.20.70:FF:000286">
    <property type="entry name" value="Alpha-galactosidase"/>
    <property type="match status" value="1"/>
</dbReference>
<dbReference type="InterPro" id="IPR013785">
    <property type="entry name" value="Aldolase_TIM"/>
</dbReference>
<evidence type="ECO:0000256" key="4">
    <source>
        <dbReference type="ARBA" id="ARBA00022729"/>
    </source>
</evidence>
<keyword evidence="5 7" id="KW-0378">Hydrolase</keyword>
<evidence type="ECO:0000256" key="6">
    <source>
        <dbReference type="ARBA" id="ARBA00023295"/>
    </source>
</evidence>
<feature type="chain" id="PRO_5007876697" description="Alpha-galactosidase" evidence="8">
    <location>
        <begin position="19"/>
        <end position="423"/>
    </location>
</feature>
<evidence type="ECO:0000256" key="8">
    <source>
        <dbReference type="SAM" id="SignalP"/>
    </source>
</evidence>
<reference evidence="10 11" key="1">
    <citation type="submission" date="2015-06" db="EMBL/GenBank/DDBJ databases">
        <title>Survival trade-offs in plant roots during colonization by closely related pathogenic and mutualistic fungi.</title>
        <authorList>
            <person name="Hacquard S."/>
            <person name="Kracher B."/>
            <person name="Hiruma K."/>
            <person name="Weinman A."/>
            <person name="Muench P."/>
            <person name="Garrido Oter R."/>
            <person name="Ver Loren van Themaat E."/>
            <person name="Dallerey J.-F."/>
            <person name="Damm U."/>
            <person name="Henrissat B."/>
            <person name="Lespinet O."/>
            <person name="Thon M."/>
            <person name="Kemen E."/>
            <person name="McHardy A.C."/>
            <person name="Schulze-Lefert P."/>
            <person name="O'Connell R.J."/>
        </authorList>
    </citation>
    <scope>NUCLEOTIDE SEQUENCE [LARGE SCALE GENOMIC DNA]</scope>
    <source>
        <strain evidence="10 11">MAFF 238704</strain>
    </source>
</reference>
<organism evidence="10 11">
    <name type="scientific">Colletotrichum incanum</name>
    <name type="common">Soybean anthracnose fungus</name>
    <dbReference type="NCBI Taxonomy" id="1573173"/>
    <lineage>
        <taxon>Eukaryota</taxon>
        <taxon>Fungi</taxon>
        <taxon>Dikarya</taxon>
        <taxon>Ascomycota</taxon>
        <taxon>Pezizomycotina</taxon>
        <taxon>Sordariomycetes</taxon>
        <taxon>Hypocreomycetidae</taxon>
        <taxon>Glomerellales</taxon>
        <taxon>Glomerellaceae</taxon>
        <taxon>Colletotrichum</taxon>
        <taxon>Colletotrichum spaethianum species complex</taxon>
    </lineage>
</organism>
<evidence type="ECO:0000256" key="1">
    <source>
        <dbReference type="ARBA" id="ARBA00001255"/>
    </source>
</evidence>
<accession>A0A166L7T1</accession>
<dbReference type="SUPFAM" id="SSF51011">
    <property type="entry name" value="Glycosyl hydrolase domain"/>
    <property type="match status" value="1"/>
</dbReference>
<evidence type="ECO:0000313" key="10">
    <source>
        <dbReference type="EMBL" id="KZL63201.1"/>
    </source>
</evidence>
<gene>
    <name evidence="10" type="ORF">CI238_09480</name>
</gene>
<dbReference type="GO" id="GO:0005975">
    <property type="term" value="P:carbohydrate metabolic process"/>
    <property type="evidence" value="ECO:0007669"/>
    <property type="project" value="InterPro"/>
</dbReference>